<evidence type="ECO:0000313" key="3">
    <source>
        <dbReference type="EMBL" id="MQM09720.1"/>
    </source>
</evidence>
<reference evidence="3" key="1">
    <citation type="submission" date="2017-07" db="EMBL/GenBank/DDBJ databases">
        <title>Taro Niue Genome Assembly and Annotation.</title>
        <authorList>
            <person name="Atibalentja N."/>
            <person name="Keating K."/>
            <person name="Fields C.J."/>
        </authorList>
    </citation>
    <scope>NUCLEOTIDE SEQUENCE</scope>
    <source>
        <strain evidence="3">Niue_2</strain>
        <tissue evidence="3">Leaf</tissue>
    </source>
</reference>
<dbReference type="PROSITE" id="PS50235">
    <property type="entry name" value="USP_3"/>
    <property type="match status" value="1"/>
</dbReference>
<dbReference type="FunFam" id="3.90.70.10:FF:000119">
    <property type="entry name" value="Ubiquitin specific peptidase 36"/>
    <property type="match status" value="1"/>
</dbReference>
<feature type="compositionally biased region" description="Basic residues" evidence="1">
    <location>
        <begin position="1"/>
        <end position="15"/>
    </location>
</feature>
<dbReference type="GO" id="GO:0005634">
    <property type="term" value="C:nucleus"/>
    <property type="evidence" value="ECO:0007669"/>
    <property type="project" value="TreeGrafter"/>
</dbReference>
<evidence type="ECO:0000259" key="2">
    <source>
        <dbReference type="PROSITE" id="PS50235"/>
    </source>
</evidence>
<dbReference type="OrthoDB" id="420187at2759"/>
<dbReference type="AlphaFoldDB" id="A0A843X2W7"/>
<dbReference type="PANTHER" id="PTHR24006:SF685">
    <property type="entry name" value="UBIQUITIN CARBOXYL-TERMINAL HYDROLASE 15"/>
    <property type="match status" value="1"/>
</dbReference>
<accession>A0A843X2W7</accession>
<dbReference type="GO" id="GO:0016579">
    <property type="term" value="P:protein deubiquitination"/>
    <property type="evidence" value="ECO:0007669"/>
    <property type="project" value="InterPro"/>
</dbReference>
<dbReference type="InterPro" id="IPR001394">
    <property type="entry name" value="Peptidase_C19_UCH"/>
</dbReference>
<name>A0A843X2W7_COLES</name>
<keyword evidence="4" id="KW-1185">Reference proteome</keyword>
<evidence type="ECO:0000313" key="4">
    <source>
        <dbReference type="Proteomes" id="UP000652761"/>
    </source>
</evidence>
<protein>
    <recommendedName>
        <fullName evidence="2">USP domain-containing protein</fullName>
    </recommendedName>
</protein>
<feature type="region of interest" description="Disordered" evidence="1">
    <location>
        <begin position="1"/>
        <end position="21"/>
    </location>
</feature>
<comment type="caution">
    <text evidence="3">The sequence shown here is derived from an EMBL/GenBank/DDBJ whole genome shotgun (WGS) entry which is preliminary data.</text>
</comment>
<dbReference type="Gene3D" id="3.90.70.10">
    <property type="entry name" value="Cysteine proteinases"/>
    <property type="match status" value="1"/>
</dbReference>
<proteinExistence type="predicted"/>
<gene>
    <name evidence="3" type="ORF">Taro_042598</name>
</gene>
<dbReference type="SUPFAM" id="SSF54001">
    <property type="entry name" value="Cysteine proteinases"/>
    <property type="match status" value="1"/>
</dbReference>
<dbReference type="InterPro" id="IPR050164">
    <property type="entry name" value="Peptidase_C19"/>
</dbReference>
<dbReference type="GO" id="GO:0004843">
    <property type="term" value="F:cysteine-type deubiquitinase activity"/>
    <property type="evidence" value="ECO:0007669"/>
    <property type="project" value="InterPro"/>
</dbReference>
<feature type="domain" description="USP" evidence="2">
    <location>
        <begin position="187"/>
        <end position="428"/>
    </location>
</feature>
<dbReference type="Pfam" id="PF00443">
    <property type="entry name" value="UCH"/>
    <property type="match status" value="1"/>
</dbReference>
<dbReference type="Proteomes" id="UP000652761">
    <property type="component" value="Unassembled WGS sequence"/>
</dbReference>
<organism evidence="3 4">
    <name type="scientific">Colocasia esculenta</name>
    <name type="common">Wild taro</name>
    <name type="synonym">Arum esculentum</name>
    <dbReference type="NCBI Taxonomy" id="4460"/>
    <lineage>
        <taxon>Eukaryota</taxon>
        <taxon>Viridiplantae</taxon>
        <taxon>Streptophyta</taxon>
        <taxon>Embryophyta</taxon>
        <taxon>Tracheophyta</taxon>
        <taxon>Spermatophyta</taxon>
        <taxon>Magnoliopsida</taxon>
        <taxon>Liliopsida</taxon>
        <taxon>Araceae</taxon>
        <taxon>Aroideae</taxon>
        <taxon>Colocasieae</taxon>
        <taxon>Colocasia</taxon>
    </lineage>
</organism>
<dbReference type="InterPro" id="IPR038765">
    <property type="entry name" value="Papain-like_cys_pep_sf"/>
</dbReference>
<dbReference type="InterPro" id="IPR028889">
    <property type="entry name" value="USP"/>
</dbReference>
<dbReference type="EMBL" id="NMUH01004457">
    <property type="protein sequence ID" value="MQM09720.1"/>
    <property type="molecule type" value="Genomic_DNA"/>
</dbReference>
<dbReference type="GO" id="GO:0005829">
    <property type="term" value="C:cytosol"/>
    <property type="evidence" value="ECO:0007669"/>
    <property type="project" value="TreeGrafter"/>
</dbReference>
<dbReference type="PANTHER" id="PTHR24006">
    <property type="entry name" value="UBIQUITIN CARBOXYL-TERMINAL HYDROLASE"/>
    <property type="match status" value="1"/>
</dbReference>
<sequence length="428" mass="46850">MARHRRAHSRKRSRRRFAEVPTGAATVTGPFSVNPEIPAEDGCVDKGGNSGIGEGDGGGAGCGSGEEVGAIVDLLSFSFLSDEQIQEIPELRLPSPTPMADGAVGQEVEVVEAHPEVLALPAPPSLLEDVHAALEQAEVGPQGEELASGHNGNLSKGEEVLEILPKVENFMENQVSETARLIGVSDAGVDKGLKSICYANAVLQCLTCTKPLTIYLLRRMHSTTCSVRDWCLMCELELHVSMLRESGGPLSPSRILSNMRNIGCRMGSGTQEDAHEFLRLLVTSMQSICLEGFGGEKEVDTRLQETTLIQQIFGGRLRSKVILQFFLHLAKGNNICSLFIIRKYCYYFSVSQFANIVKCLRCHLESERYENIMDLTLEIHGWVESLEDALTQFTAPEDLDGENMYRCGRYGWNAVLIDLSCSSLLLLG</sequence>
<evidence type="ECO:0000256" key="1">
    <source>
        <dbReference type="SAM" id="MobiDB-lite"/>
    </source>
</evidence>